<organism evidence="4 5">
    <name type="scientific">Desulfocicer vacuolatum DSM 3385</name>
    <dbReference type="NCBI Taxonomy" id="1121400"/>
    <lineage>
        <taxon>Bacteria</taxon>
        <taxon>Pseudomonadati</taxon>
        <taxon>Thermodesulfobacteriota</taxon>
        <taxon>Desulfobacteria</taxon>
        <taxon>Desulfobacterales</taxon>
        <taxon>Desulfobacteraceae</taxon>
        <taxon>Desulfocicer</taxon>
    </lineage>
</organism>
<accession>A0A1W2CKT3</accession>
<name>A0A1W2CKT3_9BACT</name>
<evidence type="ECO:0000313" key="5">
    <source>
        <dbReference type="Proteomes" id="UP000192418"/>
    </source>
</evidence>
<keyword evidence="2" id="KW-0663">Pyridoxal phosphate</keyword>
<reference evidence="4" key="1">
    <citation type="submission" date="2017-04" db="EMBL/GenBank/DDBJ databases">
        <authorList>
            <person name="Afonso C.L."/>
            <person name="Miller P.J."/>
            <person name="Scott M.A."/>
            <person name="Spackman E."/>
            <person name="Goraichik I."/>
            <person name="Dimitrov K.M."/>
            <person name="Suarez D.L."/>
            <person name="Swayne D.E."/>
        </authorList>
    </citation>
    <scope>NUCLEOTIDE SEQUENCE [LARGE SCALE GENOMIC DNA]</scope>
    <source>
        <strain evidence="4">DSM 3385</strain>
    </source>
</reference>
<keyword evidence="5" id="KW-1185">Reference proteome</keyword>
<sequence>MITGHGGNVQALAQRNGCTVDEIIDMSSNINPLGPPEGVEAFIIDNIHKIRSLPQADALDMVNAFSDYYQVDAKRVIGGNGTTWFIYTLPRALSWKKVLIAGPTYADYRDGCIMHDADYSFCMSLSENRFHQDLSKIGSMAGDVDAVIICNPNNPTGALIPVEEIISLVKEHPDTWFVLDESYLPFVENAEKISLVAETRFPNLIVLSSMSKIFRIPGLRTGYLCADPAVIEKLMKFYQPWSVNALSQAAIVHILENPEHIAPFMETTRQFVIKEREIFEQAMAGIDGVKLYKSDTYFMLAELLGTMNSAGVCNLVGNERILIRDCANFHGLSDRFVRFSLRDRETNLHLARIMKGVL</sequence>
<feature type="domain" description="Aminotransferase class I/classII large" evidence="3">
    <location>
        <begin position="22"/>
        <end position="352"/>
    </location>
</feature>
<dbReference type="InterPro" id="IPR004839">
    <property type="entry name" value="Aminotransferase_I/II_large"/>
</dbReference>
<gene>
    <name evidence="4" type="ORF">SAMN02746065_11285</name>
</gene>
<dbReference type="EMBL" id="FWXY01000012">
    <property type="protein sequence ID" value="SMC85512.1"/>
    <property type="molecule type" value="Genomic_DNA"/>
</dbReference>
<comment type="cofactor">
    <cofactor evidence="1">
        <name>pyridoxal 5'-phosphate</name>
        <dbReference type="ChEBI" id="CHEBI:597326"/>
    </cofactor>
</comment>
<dbReference type="InterPro" id="IPR015422">
    <property type="entry name" value="PyrdxlP-dep_Trfase_small"/>
</dbReference>
<dbReference type="InterPro" id="IPR015421">
    <property type="entry name" value="PyrdxlP-dep_Trfase_major"/>
</dbReference>
<dbReference type="AlphaFoldDB" id="A0A1W2CKT3"/>
<dbReference type="Gene3D" id="3.40.640.10">
    <property type="entry name" value="Type I PLP-dependent aspartate aminotransferase-like (Major domain)"/>
    <property type="match status" value="1"/>
</dbReference>
<evidence type="ECO:0000256" key="1">
    <source>
        <dbReference type="ARBA" id="ARBA00001933"/>
    </source>
</evidence>
<proteinExistence type="predicted"/>
<dbReference type="Gene3D" id="3.90.1150.10">
    <property type="entry name" value="Aspartate Aminotransferase, domain 1"/>
    <property type="match status" value="1"/>
</dbReference>
<dbReference type="GO" id="GO:0030170">
    <property type="term" value="F:pyridoxal phosphate binding"/>
    <property type="evidence" value="ECO:0007669"/>
    <property type="project" value="InterPro"/>
</dbReference>
<dbReference type="OrthoDB" id="9813612at2"/>
<dbReference type="STRING" id="1121400.SAMN02746065_11285"/>
<protein>
    <submittedName>
        <fullName evidence="4">L-threonine O-3-phosphate decarboxylase</fullName>
    </submittedName>
</protein>
<dbReference type="PANTHER" id="PTHR42885">
    <property type="entry name" value="HISTIDINOL-PHOSPHATE AMINOTRANSFERASE-RELATED"/>
    <property type="match status" value="1"/>
</dbReference>
<dbReference type="CDD" id="cd00609">
    <property type="entry name" value="AAT_like"/>
    <property type="match status" value="1"/>
</dbReference>
<dbReference type="PANTHER" id="PTHR42885:SF1">
    <property type="entry name" value="THREONINE-PHOSPHATE DECARBOXYLASE"/>
    <property type="match status" value="1"/>
</dbReference>
<dbReference type="InterPro" id="IPR015424">
    <property type="entry name" value="PyrdxlP-dep_Trfase"/>
</dbReference>
<dbReference type="Pfam" id="PF00155">
    <property type="entry name" value="Aminotran_1_2"/>
    <property type="match status" value="1"/>
</dbReference>
<dbReference type="RefSeq" id="WP_084069699.1">
    <property type="nucleotide sequence ID" value="NZ_FWXY01000012.1"/>
</dbReference>
<dbReference type="Proteomes" id="UP000192418">
    <property type="component" value="Unassembled WGS sequence"/>
</dbReference>
<evidence type="ECO:0000259" key="3">
    <source>
        <dbReference type="Pfam" id="PF00155"/>
    </source>
</evidence>
<evidence type="ECO:0000313" key="4">
    <source>
        <dbReference type="EMBL" id="SMC85512.1"/>
    </source>
</evidence>
<evidence type="ECO:0000256" key="2">
    <source>
        <dbReference type="ARBA" id="ARBA00022898"/>
    </source>
</evidence>
<dbReference type="SUPFAM" id="SSF53383">
    <property type="entry name" value="PLP-dependent transferases"/>
    <property type="match status" value="1"/>
</dbReference>